<keyword evidence="1" id="KW-1133">Transmembrane helix</keyword>
<keyword evidence="1" id="KW-0472">Membrane</keyword>
<organism evidence="2">
    <name type="scientific">bioreactor metagenome</name>
    <dbReference type="NCBI Taxonomy" id="1076179"/>
    <lineage>
        <taxon>unclassified sequences</taxon>
        <taxon>metagenomes</taxon>
        <taxon>ecological metagenomes</taxon>
    </lineage>
</organism>
<dbReference type="AlphaFoldDB" id="A0A645JIA5"/>
<feature type="transmembrane region" description="Helical" evidence="1">
    <location>
        <begin position="62"/>
        <end position="80"/>
    </location>
</feature>
<name>A0A645JIA5_9ZZZZ</name>
<comment type="caution">
    <text evidence="2">The sequence shown here is derived from an EMBL/GenBank/DDBJ whole genome shotgun (WGS) entry which is preliminary data.</text>
</comment>
<keyword evidence="1" id="KW-0812">Transmembrane</keyword>
<feature type="transmembrane region" description="Helical" evidence="1">
    <location>
        <begin position="9"/>
        <end position="26"/>
    </location>
</feature>
<dbReference type="EMBL" id="VSSQ01142184">
    <property type="protein sequence ID" value="MPN63166.1"/>
    <property type="molecule type" value="Genomic_DNA"/>
</dbReference>
<feature type="transmembrane region" description="Helical" evidence="1">
    <location>
        <begin position="92"/>
        <end position="112"/>
    </location>
</feature>
<proteinExistence type="predicted"/>
<accession>A0A645JIA5</accession>
<gene>
    <name evidence="2" type="ORF">SDC9_210921</name>
</gene>
<evidence type="ECO:0000313" key="2">
    <source>
        <dbReference type="EMBL" id="MPN63166.1"/>
    </source>
</evidence>
<feature type="transmembrane region" description="Helical" evidence="1">
    <location>
        <begin position="32"/>
        <end position="55"/>
    </location>
</feature>
<protein>
    <submittedName>
        <fullName evidence="2">Uncharacterized protein</fullName>
    </submittedName>
</protein>
<reference evidence="2" key="1">
    <citation type="submission" date="2019-08" db="EMBL/GenBank/DDBJ databases">
        <authorList>
            <person name="Kucharzyk K."/>
            <person name="Murdoch R.W."/>
            <person name="Higgins S."/>
            <person name="Loffler F."/>
        </authorList>
    </citation>
    <scope>NUCLEOTIDE SEQUENCE</scope>
</reference>
<evidence type="ECO:0000256" key="1">
    <source>
        <dbReference type="SAM" id="Phobius"/>
    </source>
</evidence>
<sequence length="120" mass="13017">MKTKALNMFIRIAGLVLLVLGVLFWLEIAENLVLVHIVLGSLVALALLGLVYKAYKLGINRLLVIVSLLWALALPAFGLIQKNLLNNSSHWIISVLHLLCALGAIGLAEILGSKISKLKN</sequence>